<dbReference type="OrthoDB" id="10368801at2759"/>
<feature type="region of interest" description="Disordered" evidence="1">
    <location>
        <begin position="1"/>
        <end position="25"/>
    </location>
</feature>
<accession>A0A6G0ZHE9</accession>
<reference evidence="2 3" key="1">
    <citation type="submission" date="2019-08" db="EMBL/GenBank/DDBJ databases">
        <title>Whole genome of Aphis craccivora.</title>
        <authorList>
            <person name="Voronova N.V."/>
            <person name="Shulinski R.S."/>
            <person name="Bandarenka Y.V."/>
            <person name="Zhorov D.G."/>
            <person name="Warner D."/>
        </authorList>
    </citation>
    <scope>NUCLEOTIDE SEQUENCE [LARGE SCALE GENOMIC DNA]</scope>
    <source>
        <strain evidence="2">180601</strain>
        <tissue evidence="2">Whole Body</tissue>
    </source>
</reference>
<protein>
    <submittedName>
        <fullName evidence="2">Uncharacterized protein</fullName>
    </submittedName>
</protein>
<organism evidence="2 3">
    <name type="scientific">Aphis craccivora</name>
    <name type="common">Cowpea aphid</name>
    <dbReference type="NCBI Taxonomy" id="307492"/>
    <lineage>
        <taxon>Eukaryota</taxon>
        <taxon>Metazoa</taxon>
        <taxon>Ecdysozoa</taxon>
        <taxon>Arthropoda</taxon>
        <taxon>Hexapoda</taxon>
        <taxon>Insecta</taxon>
        <taxon>Pterygota</taxon>
        <taxon>Neoptera</taxon>
        <taxon>Paraneoptera</taxon>
        <taxon>Hemiptera</taxon>
        <taxon>Sternorrhyncha</taxon>
        <taxon>Aphidomorpha</taxon>
        <taxon>Aphidoidea</taxon>
        <taxon>Aphididae</taxon>
        <taxon>Aphidini</taxon>
        <taxon>Aphis</taxon>
        <taxon>Aphis</taxon>
    </lineage>
</organism>
<dbReference type="Proteomes" id="UP000478052">
    <property type="component" value="Unassembled WGS sequence"/>
</dbReference>
<gene>
    <name evidence="2" type="ORF">FWK35_00022910</name>
</gene>
<proteinExistence type="predicted"/>
<keyword evidence="3" id="KW-1185">Reference proteome</keyword>
<comment type="caution">
    <text evidence="2">The sequence shown here is derived from an EMBL/GenBank/DDBJ whole genome shotgun (WGS) entry which is preliminary data.</text>
</comment>
<feature type="compositionally biased region" description="Acidic residues" evidence="1">
    <location>
        <begin position="9"/>
        <end position="19"/>
    </location>
</feature>
<evidence type="ECO:0000256" key="1">
    <source>
        <dbReference type="SAM" id="MobiDB-lite"/>
    </source>
</evidence>
<dbReference type="AlphaFoldDB" id="A0A6G0ZHE9"/>
<evidence type="ECO:0000313" key="3">
    <source>
        <dbReference type="Proteomes" id="UP000478052"/>
    </source>
</evidence>
<name>A0A6G0ZHE9_APHCR</name>
<sequence>MTLSICENNNDDVDDNDYEEHDKTRPIRRHNITTVPKISEMNSEDSLFNYMANRGRKSLLCAETGPTKRFRNCTKATCLRPNKGNRHCGNADAVAASLCCNNPVQKTSRPAPSPHDRRSACNKTSVAECRCQCVTRTGNYGANDNVQCTSTAETYRVTDGQCTSTGNCGPDKGSCNNDTATLISKVSGWARAAADWTLDKTTNILLFTVAFLQGLYLCDYLGLCGCECSCKT</sequence>
<dbReference type="EMBL" id="VUJU01000452">
    <property type="protein sequence ID" value="KAF0770315.1"/>
    <property type="molecule type" value="Genomic_DNA"/>
</dbReference>
<evidence type="ECO:0000313" key="2">
    <source>
        <dbReference type="EMBL" id="KAF0770315.1"/>
    </source>
</evidence>